<keyword evidence="6 7" id="KW-0472">Membrane</keyword>
<dbReference type="OrthoDB" id="1666796at2759"/>
<reference evidence="9 10" key="1">
    <citation type="journal article" date="2017" name="Int. J. Parasitol.">
        <title>The genome of the protozoan parasite Cystoisospora suis and a reverse vaccinology approach to identify vaccine candidates.</title>
        <authorList>
            <person name="Palmieri N."/>
            <person name="Shrestha A."/>
            <person name="Ruttkowski B."/>
            <person name="Beck T."/>
            <person name="Vogl C."/>
            <person name="Tomley F."/>
            <person name="Blake D.P."/>
            <person name="Joachim A."/>
        </authorList>
    </citation>
    <scope>NUCLEOTIDE SEQUENCE [LARGE SCALE GENOMIC DNA]</scope>
    <source>
        <strain evidence="9 10">Wien I</strain>
    </source>
</reference>
<feature type="region of interest" description="Disordered" evidence="8">
    <location>
        <begin position="1"/>
        <end position="32"/>
    </location>
</feature>
<sequence length="511" mass="56865">MRPPHSSPGGGGGGSGGGGHGYSPPGHHSGLGQTRTSTRILFSLLGIGFFGLLFYKLGKSTLVSRSSSYLSDATSHTVGSPVSVCVSKTWPYHNPLETYDFYEKLGICTPAEQESAPMTLGQILRGDRLLKSGYEISYGVKQELPKVLCTLEANASLIMKWQDLIDQSYFIEMYVDELPIHQAFGVRIFQKKMNAIPAKPKKYPPSEGEEGVENQNGDKEDTKDNDNKTETKEGYEESEYEFRYYLRTHLHFILGYNEGQVVHATLANEDLNKDFVDITDLPARGKTLPISFTYTVDWKARSDISPQSRVYRQLSSPFAPVSGDLVVSDQPQKGDSTEEGGESGTSEDQQQQQRSRGSRKSLVDVHWLGILNSFVFTLLIVLLLLVLLMKIVKTDLHNMGFRLADEELAAAGLEEETGWKLLHADVFRTPPHRMPLAGMVGCGAHLLMLVLATIIVGCFIPYLERGELLSCSLLAYFLTSYVFIHVWRMCMYGPVCLLSFSCCGVYKFKYI</sequence>
<comment type="similarity">
    <text evidence="2 7">Belongs to the nonaspanin (TM9SF) (TC 9.A.2) family.</text>
</comment>
<evidence type="ECO:0000256" key="3">
    <source>
        <dbReference type="ARBA" id="ARBA00022692"/>
    </source>
</evidence>
<evidence type="ECO:0000256" key="7">
    <source>
        <dbReference type="RuleBase" id="RU363079"/>
    </source>
</evidence>
<keyword evidence="5 7" id="KW-1133">Transmembrane helix</keyword>
<accession>A0A2C6KYZ4</accession>
<evidence type="ECO:0000256" key="5">
    <source>
        <dbReference type="ARBA" id="ARBA00022989"/>
    </source>
</evidence>
<evidence type="ECO:0000256" key="2">
    <source>
        <dbReference type="ARBA" id="ARBA00005227"/>
    </source>
</evidence>
<feature type="region of interest" description="Disordered" evidence="8">
    <location>
        <begin position="198"/>
        <end position="234"/>
    </location>
</feature>
<dbReference type="GO" id="GO:0016020">
    <property type="term" value="C:membrane"/>
    <property type="evidence" value="ECO:0007669"/>
    <property type="project" value="UniProtKB-SubCell"/>
</dbReference>
<feature type="region of interest" description="Disordered" evidence="8">
    <location>
        <begin position="321"/>
        <end position="357"/>
    </location>
</feature>
<feature type="transmembrane region" description="Helical" evidence="7">
    <location>
        <begin position="436"/>
        <end position="460"/>
    </location>
</feature>
<name>A0A2C6KYZ4_9APIC</name>
<dbReference type="GO" id="GO:0072657">
    <property type="term" value="P:protein localization to membrane"/>
    <property type="evidence" value="ECO:0007669"/>
    <property type="project" value="TreeGrafter"/>
</dbReference>
<dbReference type="EMBL" id="MIGC01002484">
    <property type="protein sequence ID" value="PHJ20996.1"/>
    <property type="molecule type" value="Genomic_DNA"/>
</dbReference>
<keyword evidence="10" id="KW-1185">Reference proteome</keyword>
<evidence type="ECO:0000313" key="10">
    <source>
        <dbReference type="Proteomes" id="UP000221165"/>
    </source>
</evidence>
<dbReference type="Proteomes" id="UP000221165">
    <property type="component" value="Unassembled WGS sequence"/>
</dbReference>
<feature type="compositionally biased region" description="Basic and acidic residues" evidence="8">
    <location>
        <begin position="216"/>
        <end position="234"/>
    </location>
</feature>
<comment type="caution">
    <text evidence="7">Lacks conserved residue(s) required for the propagation of feature annotation.</text>
</comment>
<proteinExistence type="inferred from homology"/>
<feature type="transmembrane region" description="Helical" evidence="7">
    <location>
        <begin position="491"/>
        <end position="508"/>
    </location>
</feature>
<dbReference type="PANTHER" id="PTHR10766">
    <property type="entry name" value="TRANSMEMBRANE 9 SUPERFAMILY PROTEIN"/>
    <property type="match status" value="1"/>
</dbReference>
<evidence type="ECO:0000256" key="4">
    <source>
        <dbReference type="ARBA" id="ARBA00022729"/>
    </source>
</evidence>
<evidence type="ECO:0000313" key="9">
    <source>
        <dbReference type="EMBL" id="PHJ20996.1"/>
    </source>
</evidence>
<gene>
    <name evidence="9" type="ORF">CSUI_005173</name>
</gene>
<feature type="compositionally biased region" description="Gly residues" evidence="8">
    <location>
        <begin position="8"/>
        <end position="21"/>
    </location>
</feature>
<evidence type="ECO:0000256" key="8">
    <source>
        <dbReference type="SAM" id="MobiDB-lite"/>
    </source>
</evidence>
<dbReference type="InterPro" id="IPR004240">
    <property type="entry name" value="EMP70"/>
</dbReference>
<keyword evidence="4" id="KW-0732">Signal</keyword>
<dbReference type="Pfam" id="PF02990">
    <property type="entry name" value="EMP70"/>
    <property type="match status" value="2"/>
</dbReference>
<comment type="caution">
    <text evidence="9">The sequence shown here is derived from an EMBL/GenBank/DDBJ whole genome shotgun (WGS) entry which is preliminary data.</text>
</comment>
<evidence type="ECO:0000256" key="6">
    <source>
        <dbReference type="ARBA" id="ARBA00023136"/>
    </source>
</evidence>
<dbReference type="VEuPathDB" id="ToxoDB:CSUI_005173"/>
<dbReference type="GeneID" id="94428563"/>
<evidence type="ECO:0000256" key="1">
    <source>
        <dbReference type="ARBA" id="ARBA00004141"/>
    </source>
</evidence>
<dbReference type="AlphaFoldDB" id="A0A2C6KYZ4"/>
<dbReference type="RefSeq" id="XP_067922681.1">
    <property type="nucleotide sequence ID" value="XM_068065352.1"/>
</dbReference>
<feature type="compositionally biased region" description="Low complexity" evidence="8">
    <location>
        <begin position="344"/>
        <end position="355"/>
    </location>
</feature>
<comment type="subcellular location">
    <subcellularLocation>
        <location evidence="1">Membrane</location>
        <topology evidence="1">Multi-pass membrane protein</topology>
    </subcellularLocation>
</comment>
<organism evidence="9 10">
    <name type="scientific">Cystoisospora suis</name>
    <dbReference type="NCBI Taxonomy" id="483139"/>
    <lineage>
        <taxon>Eukaryota</taxon>
        <taxon>Sar</taxon>
        <taxon>Alveolata</taxon>
        <taxon>Apicomplexa</taxon>
        <taxon>Conoidasida</taxon>
        <taxon>Coccidia</taxon>
        <taxon>Eucoccidiorida</taxon>
        <taxon>Eimeriorina</taxon>
        <taxon>Sarcocystidae</taxon>
        <taxon>Cystoisospora</taxon>
    </lineage>
</organism>
<keyword evidence="3 7" id="KW-0812">Transmembrane</keyword>
<feature type="transmembrane region" description="Helical" evidence="7">
    <location>
        <begin position="365"/>
        <end position="389"/>
    </location>
</feature>
<protein>
    <recommendedName>
        <fullName evidence="7">Transmembrane 9 superfamily member</fullName>
    </recommendedName>
</protein>